<gene>
    <name evidence="2" type="ORF">SAMN04489834_2981</name>
</gene>
<protein>
    <submittedName>
        <fullName evidence="2">FRG domain-containing protein</fullName>
    </submittedName>
</protein>
<dbReference type="SMART" id="SM00901">
    <property type="entry name" value="FRG"/>
    <property type="match status" value="1"/>
</dbReference>
<dbReference type="AlphaFoldDB" id="A0A1H1Y5A8"/>
<dbReference type="Pfam" id="PF08867">
    <property type="entry name" value="FRG"/>
    <property type="match status" value="1"/>
</dbReference>
<sequence>MLESYRNTSTGWVSPASVWEPWDIPVHSWEQFLEQTRALTETHGYRDMLWRGSGNADWALFSSLYRTLLDASPTRTPPTEDQMVAAEVETLRLAREDWRFDDMPALELLARLQHFGAPTRLVDVSENPLVALWFAVERALNTADADARVFAFAKPATRITLNSVWGGRTLRWHELTNDASRLIRRWGTGSLKYWRPPAYDSRISSQNAGFIVDGAPFAFDGDRQLRSARGRSMPWSTEDLRHTSSLPLRLSHIARDPISQYSAPVFTFRIARDAKAEIRQKLEANFGYRASTLYSDMVGLSDYLTRHIGSGATLE</sequence>
<dbReference type="Proteomes" id="UP000181956">
    <property type="component" value="Chromosome I"/>
</dbReference>
<proteinExistence type="predicted"/>
<dbReference type="STRING" id="412690.SAMN04489834_2981"/>
<dbReference type="OrthoDB" id="9816036at2"/>
<name>A0A1H1Y5A8_9MICO</name>
<reference evidence="3" key="1">
    <citation type="submission" date="2016-10" db="EMBL/GenBank/DDBJ databases">
        <authorList>
            <person name="Varghese N."/>
            <person name="Submissions S."/>
        </authorList>
    </citation>
    <scope>NUCLEOTIDE SEQUENCE [LARGE SCALE GENOMIC DNA]</scope>
    <source>
        <strain evidence="3">DSM 21772</strain>
    </source>
</reference>
<dbReference type="EMBL" id="LT629742">
    <property type="protein sequence ID" value="SDT16601.1"/>
    <property type="molecule type" value="Genomic_DNA"/>
</dbReference>
<keyword evidence="3" id="KW-1185">Reference proteome</keyword>
<evidence type="ECO:0000313" key="2">
    <source>
        <dbReference type="EMBL" id="SDT16601.1"/>
    </source>
</evidence>
<evidence type="ECO:0000313" key="3">
    <source>
        <dbReference type="Proteomes" id="UP000181956"/>
    </source>
</evidence>
<evidence type="ECO:0000259" key="1">
    <source>
        <dbReference type="SMART" id="SM00901"/>
    </source>
</evidence>
<feature type="domain" description="FRG" evidence="1">
    <location>
        <begin position="44"/>
        <end position="150"/>
    </location>
</feature>
<accession>A0A1H1Y5A8</accession>
<dbReference type="InterPro" id="IPR014966">
    <property type="entry name" value="FRG-dom"/>
</dbReference>
<organism evidence="2 3">
    <name type="scientific">Microterricola viridarii</name>
    <dbReference type="NCBI Taxonomy" id="412690"/>
    <lineage>
        <taxon>Bacteria</taxon>
        <taxon>Bacillati</taxon>
        <taxon>Actinomycetota</taxon>
        <taxon>Actinomycetes</taxon>
        <taxon>Micrococcales</taxon>
        <taxon>Microbacteriaceae</taxon>
        <taxon>Microterricola</taxon>
    </lineage>
</organism>
<dbReference type="RefSeq" id="WP_156786373.1">
    <property type="nucleotide sequence ID" value="NZ_LT629742.1"/>
</dbReference>